<dbReference type="AlphaFoldDB" id="A0A2T0JIC4"/>
<name>A0A2T0JIC4_9ACTN</name>
<dbReference type="Pfam" id="PF20441">
    <property type="entry name" value="TerL_nuclease"/>
    <property type="match status" value="1"/>
</dbReference>
<dbReference type="EMBL" id="PVMZ01000042">
    <property type="protein sequence ID" value="PRX07373.1"/>
    <property type="molecule type" value="Genomic_DNA"/>
</dbReference>
<dbReference type="PANTHER" id="PTHR41287">
    <property type="match status" value="1"/>
</dbReference>
<keyword evidence="4" id="KW-1185">Reference proteome</keyword>
<comment type="caution">
    <text evidence="3">The sequence shown here is derived from an EMBL/GenBank/DDBJ whole genome shotgun (WGS) entry which is preliminary data.</text>
</comment>
<dbReference type="GO" id="GO:0004519">
    <property type="term" value="F:endonuclease activity"/>
    <property type="evidence" value="ECO:0007669"/>
    <property type="project" value="InterPro"/>
</dbReference>
<gene>
    <name evidence="3" type="ORF">CLV67_14248</name>
</gene>
<evidence type="ECO:0000313" key="3">
    <source>
        <dbReference type="EMBL" id="PRX07373.1"/>
    </source>
</evidence>
<sequence>MTTKVATRSIEQPLPVPYDALIELGLTPEQIDDARQRAPLVLAHQADKVPGAYFDIERVKKALRGLASFKHTKGRWAGKPLKLGQGLDPWQVVWIVAPVFGWVFWDEEINLVVRVVRTVWVEVPRKNGKSTIASGIANLLLLADGEVGAEVYCAAGDKLQARRVFDDAKAMLLTSPHARRRVRALADVVADDKRGGIFRVLSKIAEAAHGLNVSGAAIDEIHVHKNRRLVDAIETGTGARSQPLIVFLTTADEAVEGSIYDEKHSYTEKVANGIVEDPSHYGVIWAAEEQDDPFAESTWRKANPGAGVSPAISYLRKESNKARSTPSYFNTFCQLHLNRRMRGQSRAIRIDQWDGGAGIVDLSRLRGQRAWGGYDLSAVSDITSWCLAVESRTPGVELEFFWRHWVPEDRVDDLERHLQVPLSKWIAEGYVKATEGDVIDYAAVRDESLEDCKMVDLQRISYDRMFAGQLVQEVAAELPGLTITPVAQTFLGQSPSIKELWRLLGKTERGQEAGRMRHRGDPVTRWMASVVETKTDGNDNYRLVKPDRGKSQARIDGIAAMVMGLDGWVRRPQAEQSWAYSA</sequence>
<reference evidence="3 4" key="1">
    <citation type="submission" date="2018-03" db="EMBL/GenBank/DDBJ databases">
        <title>Genomic Encyclopedia of Archaeal and Bacterial Type Strains, Phase II (KMG-II): from individual species to whole genera.</title>
        <authorList>
            <person name="Goeker M."/>
        </authorList>
    </citation>
    <scope>NUCLEOTIDE SEQUENCE [LARGE SCALE GENOMIC DNA]</scope>
    <source>
        <strain evidence="3 4">DSM 43146</strain>
    </source>
</reference>
<dbReference type="Gene3D" id="3.40.50.300">
    <property type="entry name" value="P-loop containing nucleotide triphosphate hydrolases"/>
    <property type="match status" value="1"/>
</dbReference>
<dbReference type="InterPro" id="IPR027417">
    <property type="entry name" value="P-loop_NTPase"/>
</dbReference>
<organism evidence="3 4">
    <name type="scientific">Actinoplanes italicus</name>
    <dbReference type="NCBI Taxonomy" id="113567"/>
    <lineage>
        <taxon>Bacteria</taxon>
        <taxon>Bacillati</taxon>
        <taxon>Actinomycetota</taxon>
        <taxon>Actinomycetes</taxon>
        <taxon>Micromonosporales</taxon>
        <taxon>Micromonosporaceae</taxon>
        <taxon>Actinoplanes</taxon>
    </lineage>
</organism>
<dbReference type="Proteomes" id="UP000239415">
    <property type="component" value="Unassembled WGS sequence"/>
</dbReference>
<feature type="domain" description="Terminase large subunit-like ATPase" evidence="1">
    <location>
        <begin position="89"/>
        <end position="266"/>
    </location>
</feature>
<evidence type="ECO:0000259" key="1">
    <source>
        <dbReference type="Pfam" id="PF03354"/>
    </source>
</evidence>
<dbReference type="PANTHER" id="PTHR41287:SF1">
    <property type="entry name" value="PROTEIN YMFN"/>
    <property type="match status" value="1"/>
</dbReference>
<proteinExistence type="predicted"/>
<dbReference type="InterPro" id="IPR046461">
    <property type="entry name" value="TerL_ATPase"/>
</dbReference>
<dbReference type="InterPro" id="IPR046462">
    <property type="entry name" value="TerL_nuclease"/>
</dbReference>
<evidence type="ECO:0000259" key="2">
    <source>
        <dbReference type="Pfam" id="PF20441"/>
    </source>
</evidence>
<dbReference type="RefSeq" id="WP_203737757.1">
    <property type="nucleotide sequence ID" value="NZ_BOMO01000163.1"/>
</dbReference>
<dbReference type="InterPro" id="IPR005021">
    <property type="entry name" value="Terminase_largesu-like"/>
</dbReference>
<dbReference type="Pfam" id="PF03354">
    <property type="entry name" value="TerL_ATPase"/>
    <property type="match status" value="1"/>
</dbReference>
<accession>A0A2T0JIC4</accession>
<protein>
    <submittedName>
        <fullName evidence="3">Phage terminase large subunit-like protein</fullName>
    </submittedName>
</protein>
<feature type="domain" description="Terminase large subunit-like endonuclease" evidence="2">
    <location>
        <begin position="275"/>
        <end position="565"/>
    </location>
</feature>
<evidence type="ECO:0000313" key="4">
    <source>
        <dbReference type="Proteomes" id="UP000239415"/>
    </source>
</evidence>